<accession>A0A7W9NLX5</accession>
<name>A0A7W9NLX5_9PSEU</name>
<keyword evidence="2" id="KW-1185">Reference proteome</keyword>
<comment type="caution">
    <text evidence="1">The sequence shown here is derived from an EMBL/GenBank/DDBJ whole genome shotgun (WGS) entry which is preliminary data.</text>
</comment>
<reference evidence="1 2" key="1">
    <citation type="submission" date="2020-08" db="EMBL/GenBank/DDBJ databases">
        <title>Sequencing the genomes of 1000 actinobacteria strains.</title>
        <authorList>
            <person name="Klenk H.-P."/>
        </authorList>
    </citation>
    <scope>NUCLEOTIDE SEQUENCE [LARGE SCALE GENOMIC DNA]</scope>
    <source>
        <strain evidence="1 2">DSM 43851</strain>
    </source>
</reference>
<organism evidence="1 2">
    <name type="scientific">Kutzneria kofuensis</name>
    <dbReference type="NCBI Taxonomy" id="103725"/>
    <lineage>
        <taxon>Bacteria</taxon>
        <taxon>Bacillati</taxon>
        <taxon>Actinomycetota</taxon>
        <taxon>Actinomycetes</taxon>
        <taxon>Pseudonocardiales</taxon>
        <taxon>Pseudonocardiaceae</taxon>
        <taxon>Kutzneria</taxon>
    </lineage>
</organism>
<dbReference type="InterPro" id="IPR000415">
    <property type="entry name" value="Nitroreductase-like"/>
</dbReference>
<dbReference type="RefSeq" id="WP_184870535.1">
    <property type="nucleotide sequence ID" value="NZ_JACHIR010000005.1"/>
</dbReference>
<sequence length="281" mass="30701">MTEWTVEETAAIVRAARGAPVLCHEQPWVLELKGHDVELREVLGGERYDTAGIDRLLSCGTALANVVLAVRALGWDIAVDLDGRPDLIARITAVRSEPPSKRELELYRAISAPDVVNRGHGGAEELHRLMAISHFRTARLEPVGGVAFAAILHDASRQLDGDRRCAAELVPWRRQLVPTQRTPGPMTRRQSIRGLADRLATRPMLAVVTDSDTRADHVLAGAVLQIAMLAAPGLGFIPHPVVRPMHLPDTRRRLMNDFALSGIPQALLGLTPAELTPWSQT</sequence>
<evidence type="ECO:0000313" key="2">
    <source>
        <dbReference type="Proteomes" id="UP000585638"/>
    </source>
</evidence>
<dbReference type="Gene3D" id="3.40.109.10">
    <property type="entry name" value="NADH Oxidase"/>
    <property type="match status" value="1"/>
</dbReference>
<gene>
    <name evidence="1" type="ORF">BJ998_009331</name>
</gene>
<evidence type="ECO:0008006" key="3">
    <source>
        <dbReference type="Google" id="ProtNLM"/>
    </source>
</evidence>
<dbReference type="GO" id="GO:0016491">
    <property type="term" value="F:oxidoreductase activity"/>
    <property type="evidence" value="ECO:0007669"/>
    <property type="project" value="InterPro"/>
</dbReference>
<protein>
    <recommendedName>
        <fullName evidence="3">Nitroreductase family protein</fullName>
    </recommendedName>
</protein>
<dbReference type="AlphaFoldDB" id="A0A7W9NLX5"/>
<evidence type="ECO:0000313" key="1">
    <source>
        <dbReference type="EMBL" id="MBB5898072.1"/>
    </source>
</evidence>
<dbReference type="Proteomes" id="UP000585638">
    <property type="component" value="Unassembled WGS sequence"/>
</dbReference>
<proteinExistence type="predicted"/>
<dbReference type="EMBL" id="JACHIR010000005">
    <property type="protein sequence ID" value="MBB5898072.1"/>
    <property type="molecule type" value="Genomic_DNA"/>
</dbReference>